<feature type="region of interest" description="Disordered" evidence="1">
    <location>
        <begin position="269"/>
        <end position="321"/>
    </location>
</feature>
<feature type="domain" description="Transcriptional regulatory protein RXT2 N-terminal" evidence="2">
    <location>
        <begin position="35"/>
        <end position="248"/>
    </location>
</feature>
<name>A0ABP0EAW5_9ASCO</name>
<feature type="compositionally biased region" description="Acidic residues" evidence="1">
    <location>
        <begin position="123"/>
        <end position="150"/>
    </location>
</feature>
<gene>
    <name evidence="3" type="ORF">CAAN4_D08196</name>
</gene>
<dbReference type="PANTHER" id="PTHR28232:SF1">
    <property type="entry name" value="TRANSCRIPTIONAL REGULATORY PROTEIN RXT2"/>
    <property type="match status" value="1"/>
</dbReference>
<dbReference type="Proteomes" id="UP001497600">
    <property type="component" value="Chromosome D"/>
</dbReference>
<feature type="region of interest" description="Disordered" evidence="1">
    <location>
        <begin position="92"/>
        <end position="179"/>
    </location>
</feature>
<dbReference type="EMBL" id="OZ004256">
    <property type="protein sequence ID" value="CAK7904190.1"/>
    <property type="molecule type" value="Genomic_DNA"/>
</dbReference>
<dbReference type="InterPro" id="IPR039602">
    <property type="entry name" value="Rxt2"/>
</dbReference>
<protein>
    <recommendedName>
        <fullName evidence="2">Transcriptional regulatory protein RXT2 N-terminal domain-containing protein</fullName>
    </recommendedName>
</protein>
<dbReference type="Pfam" id="PF08595">
    <property type="entry name" value="RXT2_N"/>
    <property type="match status" value="1"/>
</dbReference>
<feature type="compositionally biased region" description="Acidic residues" evidence="1">
    <location>
        <begin position="161"/>
        <end position="179"/>
    </location>
</feature>
<sequence length="423" mass="47994">MLDGRSLEIISRFKESLLVNGGSKTSAPYSQDFANRSNKLISSPMSALLNDNVLTTKVVEYGGSHRLVLTNDAIERSNYRRKRKWRETYGDSVDIVDGSNDDSTTEGNGIVSNGNGYHKGNGEEEDEDEEEEEEEEEEGGELEVDNEEEQEYRKSANGFNVEDESGEESDFDAETDDINDSNPFKRLKLTEILAPLVHPSEIISHPAISKTYKSTIFNKLASELIELIEIEQVNLNWLNKLLQVLNGEDWFYLLEENLGLPTYDHGLNQFSDDDTSNGAVTEEGTKEDTKSKDSEESKPEESTAATTTATESVEGEVQDLPKRITRTAANAQEDKDEVSDPFFALPESLKTYESYQRQQMEDPSSDELTSIQEDLVNYLQVSIQRQHEYIKNLTQLRNGLVRTDRLKQDLYKWGKEMYEKKSN</sequence>
<feature type="compositionally biased region" description="Basic and acidic residues" evidence="1">
    <location>
        <begin position="283"/>
        <end position="301"/>
    </location>
</feature>
<evidence type="ECO:0000313" key="3">
    <source>
        <dbReference type="EMBL" id="CAK7904190.1"/>
    </source>
</evidence>
<dbReference type="PANTHER" id="PTHR28232">
    <property type="entry name" value="TRANSCRIPTIONAL REGULATORY PROTEIN RXT2"/>
    <property type="match status" value="1"/>
</dbReference>
<evidence type="ECO:0000313" key="4">
    <source>
        <dbReference type="Proteomes" id="UP001497600"/>
    </source>
</evidence>
<accession>A0ABP0EAW5</accession>
<feature type="compositionally biased region" description="Polar residues" evidence="1">
    <location>
        <begin position="105"/>
        <end position="115"/>
    </location>
</feature>
<reference evidence="3 4" key="1">
    <citation type="submission" date="2024-01" db="EMBL/GenBank/DDBJ databases">
        <authorList>
            <consortium name="Genoscope - CEA"/>
            <person name="William W."/>
        </authorList>
    </citation>
    <scope>NUCLEOTIDE SEQUENCE [LARGE SCALE GENOMIC DNA]</scope>
    <source>
        <strain evidence="3 4">29B2s-10</strain>
    </source>
</reference>
<feature type="compositionally biased region" description="Low complexity" evidence="1">
    <location>
        <begin position="302"/>
        <end position="312"/>
    </location>
</feature>
<evidence type="ECO:0000256" key="1">
    <source>
        <dbReference type="SAM" id="MobiDB-lite"/>
    </source>
</evidence>
<organism evidence="3 4">
    <name type="scientific">[Candida] anglica</name>
    <dbReference type="NCBI Taxonomy" id="148631"/>
    <lineage>
        <taxon>Eukaryota</taxon>
        <taxon>Fungi</taxon>
        <taxon>Dikarya</taxon>
        <taxon>Ascomycota</taxon>
        <taxon>Saccharomycotina</taxon>
        <taxon>Pichiomycetes</taxon>
        <taxon>Debaryomycetaceae</taxon>
        <taxon>Kurtzmaniella</taxon>
    </lineage>
</organism>
<dbReference type="InterPro" id="IPR013904">
    <property type="entry name" value="RXT2_N"/>
</dbReference>
<evidence type="ECO:0000259" key="2">
    <source>
        <dbReference type="Pfam" id="PF08595"/>
    </source>
</evidence>
<keyword evidence="4" id="KW-1185">Reference proteome</keyword>
<proteinExistence type="predicted"/>